<dbReference type="EMBL" id="FNKK01000002">
    <property type="protein sequence ID" value="SDQ68512.1"/>
    <property type="molecule type" value="Genomic_DNA"/>
</dbReference>
<gene>
    <name evidence="2" type="ORF">SAMN04489764_1685</name>
</gene>
<evidence type="ECO:0000313" key="2">
    <source>
        <dbReference type="EMBL" id="SDQ68512.1"/>
    </source>
</evidence>
<name>A0A1H1CWE2_9ACTN</name>
<dbReference type="STRING" id="35622.SAMN04489764_1685"/>
<proteinExistence type="predicted"/>
<dbReference type="RefSeq" id="WP_131815474.1">
    <property type="nucleotide sequence ID" value="NZ_FNKK01000002.1"/>
</dbReference>
<dbReference type="Proteomes" id="UP000217103">
    <property type="component" value="Unassembled WGS sequence"/>
</dbReference>
<protein>
    <submittedName>
        <fullName evidence="2">Uncharacterized protein</fullName>
    </submittedName>
</protein>
<feature type="region of interest" description="Disordered" evidence="1">
    <location>
        <begin position="130"/>
        <end position="177"/>
    </location>
</feature>
<accession>A0A1H1CWE2</accession>
<keyword evidence="3" id="KW-1185">Reference proteome</keyword>
<evidence type="ECO:0000256" key="1">
    <source>
        <dbReference type="SAM" id="MobiDB-lite"/>
    </source>
</evidence>
<dbReference type="OrthoDB" id="5165844at2"/>
<reference evidence="2 3" key="1">
    <citation type="submission" date="2016-10" db="EMBL/GenBank/DDBJ databases">
        <authorList>
            <person name="de Groot N.N."/>
        </authorList>
    </citation>
    <scope>NUCLEOTIDE SEQUENCE [LARGE SCALE GENOMIC DNA]</scope>
    <source>
        <strain evidence="2 3">DSM 43794</strain>
    </source>
</reference>
<organism evidence="2 3">
    <name type="scientific">Thermostaphylospora chromogena</name>
    <dbReference type="NCBI Taxonomy" id="35622"/>
    <lineage>
        <taxon>Bacteria</taxon>
        <taxon>Bacillati</taxon>
        <taxon>Actinomycetota</taxon>
        <taxon>Actinomycetes</taxon>
        <taxon>Streptosporangiales</taxon>
        <taxon>Thermomonosporaceae</taxon>
        <taxon>Thermostaphylospora</taxon>
    </lineage>
</organism>
<dbReference type="AlphaFoldDB" id="A0A1H1CWE2"/>
<sequence>MIPHLPPQWGSTIRWLLGGLLLTVALIGQAIVLLVGAADAAFGLSERQQDTCRPELWGNTQPGMAYMDVPGLPEGLVTVPGRTYAWDIGEDGQFSDEAATAAMREHAEQWPASAKNVDQWTAAVARLDAGDGTALPDGGDGGGDGQGDDEDDDDVRSVAWEYLTTDDPDPSIQAGLDDEIPDTLRVSRRFGSPRRMCG</sequence>
<evidence type="ECO:0000313" key="3">
    <source>
        <dbReference type="Proteomes" id="UP000217103"/>
    </source>
</evidence>